<dbReference type="Proteomes" id="UP000318833">
    <property type="component" value="Unassembled WGS sequence"/>
</dbReference>
<dbReference type="InterPro" id="IPR014284">
    <property type="entry name" value="RNA_pol_sigma-70_dom"/>
</dbReference>
<dbReference type="EMBL" id="VLNR01000056">
    <property type="protein sequence ID" value="TSE05699.1"/>
    <property type="molecule type" value="Genomic_DNA"/>
</dbReference>
<dbReference type="GO" id="GO:0006352">
    <property type="term" value="P:DNA-templated transcription initiation"/>
    <property type="evidence" value="ECO:0007669"/>
    <property type="project" value="InterPro"/>
</dbReference>
<evidence type="ECO:0000259" key="5">
    <source>
        <dbReference type="Pfam" id="PF08281"/>
    </source>
</evidence>
<dbReference type="PANTHER" id="PTHR43133:SF46">
    <property type="entry name" value="RNA POLYMERASE SIGMA-70 FACTOR ECF SUBFAMILY"/>
    <property type="match status" value="1"/>
</dbReference>
<feature type="domain" description="RNA polymerase sigma factor 70 region 4 type 2" evidence="5">
    <location>
        <begin position="110"/>
        <end position="159"/>
    </location>
</feature>
<dbReference type="GO" id="GO:0003677">
    <property type="term" value="F:DNA binding"/>
    <property type="evidence" value="ECO:0007669"/>
    <property type="project" value="InterPro"/>
</dbReference>
<dbReference type="Gene3D" id="1.10.10.10">
    <property type="entry name" value="Winged helix-like DNA-binding domain superfamily/Winged helix DNA-binding domain"/>
    <property type="match status" value="1"/>
</dbReference>
<evidence type="ECO:0000313" key="6">
    <source>
        <dbReference type="EMBL" id="TSE05699.1"/>
    </source>
</evidence>
<comment type="similarity">
    <text evidence="1">Belongs to the sigma-70 factor family. ECF subfamily.</text>
</comment>
<evidence type="ECO:0000256" key="1">
    <source>
        <dbReference type="ARBA" id="ARBA00010641"/>
    </source>
</evidence>
<evidence type="ECO:0000256" key="2">
    <source>
        <dbReference type="ARBA" id="ARBA00023015"/>
    </source>
</evidence>
<dbReference type="InterPro" id="IPR013325">
    <property type="entry name" value="RNA_pol_sigma_r2"/>
</dbReference>
<dbReference type="NCBIfam" id="TIGR02937">
    <property type="entry name" value="sigma70-ECF"/>
    <property type="match status" value="1"/>
</dbReference>
<dbReference type="SUPFAM" id="SSF88659">
    <property type="entry name" value="Sigma3 and sigma4 domains of RNA polymerase sigma factors"/>
    <property type="match status" value="1"/>
</dbReference>
<dbReference type="SUPFAM" id="SSF88946">
    <property type="entry name" value="Sigma2 domain of RNA polymerase sigma factors"/>
    <property type="match status" value="1"/>
</dbReference>
<dbReference type="AlphaFoldDB" id="A0A554VF03"/>
<dbReference type="RefSeq" id="WP_109438164.1">
    <property type="nucleotide sequence ID" value="NZ_CANLFO010000002.1"/>
</dbReference>
<accession>A0A554VF03</accession>
<dbReference type="GO" id="GO:0016987">
    <property type="term" value="F:sigma factor activity"/>
    <property type="evidence" value="ECO:0007669"/>
    <property type="project" value="UniProtKB-KW"/>
</dbReference>
<dbReference type="InterPro" id="IPR036388">
    <property type="entry name" value="WH-like_DNA-bd_sf"/>
</dbReference>
<organism evidence="6 7">
    <name type="scientific">Aquimarina algiphila</name>
    <dbReference type="NCBI Taxonomy" id="2047982"/>
    <lineage>
        <taxon>Bacteria</taxon>
        <taxon>Pseudomonadati</taxon>
        <taxon>Bacteroidota</taxon>
        <taxon>Flavobacteriia</taxon>
        <taxon>Flavobacteriales</taxon>
        <taxon>Flavobacteriaceae</taxon>
        <taxon>Aquimarina</taxon>
    </lineage>
</organism>
<protein>
    <submittedName>
        <fullName evidence="6">Sigma-70 family RNA polymerase sigma factor</fullName>
    </submittedName>
</protein>
<keyword evidence="7" id="KW-1185">Reference proteome</keyword>
<keyword evidence="2" id="KW-0805">Transcription regulation</keyword>
<dbReference type="Gene3D" id="1.10.1740.10">
    <property type="match status" value="1"/>
</dbReference>
<evidence type="ECO:0000256" key="3">
    <source>
        <dbReference type="ARBA" id="ARBA00023082"/>
    </source>
</evidence>
<dbReference type="PANTHER" id="PTHR43133">
    <property type="entry name" value="RNA POLYMERASE ECF-TYPE SIGMA FACTO"/>
    <property type="match status" value="1"/>
</dbReference>
<dbReference type="OrthoDB" id="9772248at2"/>
<sequence length="170" mass="19936">MLGNNLKINNQPEIEAMFLKHYQEWCLLSYSYIENMSEVEDMVQDVFVKILRRKPKNEILDLKNYISTAVKNNSLKRIKRNRKLEKLENSNVISSPSYEEYLIETETKIKVQKAMEVLPEQSKKVFQLCVLDGEKYQNAADSLGISINTVKFHLKKSFKILRLALRNTYA</sequence>
<dbReference type="InterPro" id="IPR013324">
    <property type="entry name" value="RNA_pol_sigma_r3/r4-like"/>
</dbReference>
<reference evidence="6 7" key="1">
    <citation type="submission" date="2019-07" db="EMBL/GenBank/DDBJ databases">
        <title>The draft genome sequence of Aquimarina algiphila M91.</title>
        <authorList>
            <person name="Meng X."/>
        </authorList>
    </citation>
    <scope>NUCLEOTIDE SEQUENCE [LARGE SCALE GENOMIC DNA]</scope>
    <source>
        <strain evidence="6 7">M91</strain>
    </source>
</reference>
<dbReference type="Pfam" id="PF08281">
    <property type="entry name" value="Sigma70_r4_2"/>
    <property type="match status" value="1"/>
</dbReference>
<proteinExistence type="inferred from homology"/>
<dbReference type="InterPro" id="IPR013249">
    <property type="entry name" value="RNA_pol_sigma70_r4_t2"/>
</dbReference>
<keyword evidence="4" id="KW-0804">Transcription</keyword>
<comment type="caution">
    <text evidence="6">The sequence shown here is derived from an EMBL/GenBank/DDBJ whole genome shotgun (WGS) entry which is preliminary data.</text>
</comment>
<dbReference type="InterPro" id="IPR039425">
    <property type="entry name" value="RNA_pol_sigma-70-like"/>
</dbReference>
<name>A0A554VF03_9FLAO</name>
<evidence type="ECO:0000256" key="4">
    <source>
        <dbReference type="ARBA" id="ARBA00023163"/>
    </source>
</evidence>
<keyword evidence="3" id="KW-0731">Sigma factor</keyword>
<gene>
    <name evidence="6" type="ORF">FOF46_21980</name>
</gene>
<evidence type="ECO:0000313" key="7">
    <source>
        <dbReference type="Proteomes" id="UP000318833"/>
    </source>
</evidence>